<dbReference type="Proteomes" id="UP000694044">
    <property type="component" value="Unassembled WGS sequence"/>
</dbReference>
<feature type="region of interest" description="Disordered" evidence="1">
    <location>
        <begin position="1"/>
        <end position="324"/>
    </location>
</feature>
<dbReference type="AlphaFoldDB" id="A0A8T1W851"/>
<feature type="compositionally biased region" description="Basic and acidic residues" evidence="1">
    <location>
        <begin position="1"/>
        <end position="13"/>
    </location>
</feature>
<reference evidence="2" key="1">
    <citation type="submission" date="2021-02" db="EMBL/GenBank/DDBJ databases">
        <authorList>
            <person name="Palmer J.M."/>
        </authorList>
    </citation>
    <scope>NUCLEOTIDE SEQUENCE</scope>
    <source>
        <strain evidence="2">SCRP734</strain>
    </source>
</reference>
<keyword evidence="3" id="KW-1185">Reference proteome</keyword>
<organism evidence="2 3">
    <name type="scientific">Phytophthora pseudosyringae</name>
    <dbReference type="NCBI Taxonomy" id="221518"/>
    <lineage>
        <taxon>Eukaryota</taxon>
        <taxon>Sar</taxon>
        <taxon>Stramenopiles</taxon>
        <taxon>Oomycota</taxon>
        <taxon>Peronosporomycetes</taxon>
        <taxon>Peronosporales</taxon>
        <taxon>Peronosporaceae</taxon>
        <taxon>Phytophthora</taxon>
    </lineage>
</organism>
<gene>
    <name evidence="2" type="ORF">PHYPSEUDO_013560</name>
</gene>
<protein>
    <submittedName>
        <fullName evidence="2">Uncharacterized protein</fullName>
    </submittedName>
</protein>
<feature type="compositionally biased region" description="Basic and acidic residues" evidence="1">
    <location>
        <begin position="201"/>
        <end position="214"/>
    </location>
</feature>
<dbReference type="OrthoDB" id="129485at2759"/>
<evidence type="ECO:0000313" key="3">
    <source>
        <dbReference type="Proteomes" id="UP000694044"/>
    </source>
</evidence>
<feature type="compositionally biased region" description="Polar residues" evidence="1">
    <location>
        <begin position="166"/>
        <end position="175"/>
    </location>
</feature>
<feature type="compositionally biased region" description="Polar residues" evidence="1">
    <location>
        <begin position="99"/>
        <end position="108"/>
    </location>
</feature>
<sequence>MTNQRTVDDEAPVRPKKQVRRAEPAPGSALPEKTTKPPPKKRVAKNPVSKPPKKRTKKHIEEETKQRRRELAAFGKIWGEGNSTVSDGKSVQPPISAVEPSTRNQTSSKDNDDTDTTTAPNADANMTTAPNADTNGISREANADTGMTTTANADANGLPSKANADTDLTATPNADTSGASTAHTTGTSSDINSFADGESGYVEHDEDTIVSKDGSDDEAYEPDDEDGEEEDGETQNDSDGEEKAGEESQQTIDDTRLLLQEAAGSSPLQFDGVDILDPTIVGENGQTELQSDGEGGEDSAEIDFEEETDSDTSGSETSRTESFQRELHRVAKLMEAAELERVI</sequence>
<comment type="caution">
    <text evidence="2">The sequence shown here is derived from an EMBL/GenBank/DDBJ whole genome shotgun (WGS) entry which is preliminary data.</text>
</comment>
<evidence type="ECO:0000256" key="1">
    <source>
        <dbReference type="SAM" id="MobiDB-lite"/>
    </source>
</evidence>
<evidence type="ECO:0000313" key="2">
    <source>
        <dbReference type="EMBL" id="KAG7387909.1"/>
    </source>
</evidence>
<feature type="compositionally biased region" description="Basic and acidic residues" evidence="1">
    <location>
        <begin position="59"/>
        <end position="71"/>
    </location>
</feature>
<dbReference type="EMBL" id="JAGDFM010000070">
    <property type="protein sequence ID" value="KAG7387909.1"/>
    <property type="molecule type" value="Genomic_DNA"/>
</dbReference>
<accession>A0A8T1W851</accession>
<feature type="compositionally biased region" description="Low complexity" evidence="1">
    <location>
        <begin position="116"/>
        <end position="135"/>
    </location>
</feature>
<feature type="compositionally biased region" description="Acidic residues" evidence="1">
    <location>
        <begin position="294"/>
        <end position="310"/>
    </location>
</feature>
<proteinExistence type="predicted"/>
<name>A0A8T1W851_9STRA</name>
<feature type="compositionally biased region" description="Low complexity" evidence="1">
    <location>
        <begin position="176"/>
        <end position="189"/>
    </location>
</feature>
<feature type="compositionally biased region" description="Acidic residues" evidence="1">
    <location>
        <begin position="215"/>
        <end position="240"/>
    </location>
</feature>